<dbReference type="AlphaFoldDB" id="A0A9D1KL36"/>
<evidence type="ECO:0000256" key="2">
    <source>
        <dbReference type="SAM" id="SignalP"/>
    </source>
</evidence>
<gene>
    <name evidence="3" type="ORF">IAA98_04725</name>
</gene>
<feature type="region of interest" description="Disordered" evidence="1">
    <location>
        <begin position="32"/>
        <end position="52"/>
    </location>
</feature>
<organism evidence="3 4">
    <name type="scientific">Candidatus Avipropionibacterium avicola</name>
    <dbReference type="NCBI Taxonomy" id="2840701"/>
    <lineage>
        <taxon>Bacteria</taxon>
        <taxon>Bacillati</taxon>
        <taxon>Actinomycetota</taxon>
        <taxon>Actinomycetes</taxon>
        <taxon>Propionibacteriales</taxon>
        <taxon>Propionibacteriaceae</taxon>
        <taxon>Propionibacteriaceae incertae sedis</taxon>
        <taxon>Candidatus Avipropionibacterium</taxon>
    </lineage>
</organism>
<name>A0A9D1KL36_9ACTN</name>
<dbReference type="Proteomes" id="UP000886842">
    <property type="component" value="Unassembled WGS sequence"/>
</dbReference>
<keyword evidence="2" id="KW-0732">Signal</keyword>
<sequence length="52" mass="5066">MSLKKTLAGFAVALVAMLGGIGFAQADANAIPPASQPASSVDTGGGDHGIWP</sequence>
<feature type="compositionally biased region" description="Gly residues" evidence="1">
    <location>
        <begin position="43"/>
        <end position="52"/>
    </location>
</feature>
<evidence type="ECO:0000313" key="4">
    <source>
        <dbReference type="Proteomes" id="UP000886842"/>
    </source>
</evidence>
<evidence type="ECO:0000313" key="3">
    <source>
        <dbReference type="EMBL" id="HIT74869.1"/>
    </source>
</evidence>
<reference evidence="3" key="2">
    <citation type="journal article" date="2021" name="PeerJ">
        <title>Extensive microbial diversity within the chicken gut microbiome revealed by metagenomics and culture.</title>
        <authorList>
            <person name="Gilroy R."/>
            <person name="Ravi A."/>
            <person name="Getino M."/>
            <person name="Pursley I."/>
            <person name="Horton D.L."/>
            <person name="Alikhan N.F."/>
            <person name="Baker D."/>
            <person name="Gharbi K."/>
            <person name="Hall N."/>
            <person name="Watson M."/>
            <person name="Adriaenssens E.M."/>
            <person name="Foster-Nyarko E."/>
            <person name="Jarju S."/>
            <person name="Secka A."/>
            <person name="Antonio M."/>
            <person name="Oren A."/>
            <person name="Chaudhuri R.R."/>
            <person name="La Ragione R."/>
            <person name="Hildebrand F."/>
            <person name="Pallen M.J."/>
        </authorList>
    </citation>
    <scope>NUCLEOTIDE SEQUENCE</scope>
    <source>
        <strain evidence="3">ChiGjej1B1-24693</strain>
    </source>
</reference>
<comment type="caution">
    <text evidence="3">The sequence shown here is derived from an EMBL/GenBank/DDBJ whole genome shotgun (WGS) entry which is preliminary data.</text>
</comment>
<feature type="chain" id="PRO_5039115950" evidence="2">
    <location>
        <begin position="27"/>
        <end position="52"/>
    </location>
</feature>
<feature type="signal peptide" evidence="2">
    <location>
        <begin position="1"/>
        <end position="26"/>
    </location>
</feature>
<proteinExistence type="predicted"/>
<protein>
    <submittedName>
        <fullName evidence="3">Uncharacterized protein</fullName>
    </submittedName>
</protein>
<accession>A0A9D1KL36</accession>
<evidence type="ECO:0000256" key="1">
    <source>
        <dbReference type="SAM" id="MobiDB-lite"/>
    </source>
</evidence>
<dbReference type="EMBL" id="DVLP01000144">
    <property type="protein sequence ID" value="HIT74869.1"/>
    <property type="molecule type" value="Genomic_DNA"/>
</dbReference>
<reference evidence="3" key="1">
    <citation type="submission" date="2020-10" db="EMBL/GenBank/DDBJ databases">
        <authorList>
            <person name="Gilroy R."/>
        </authorList>
    </citation>
    <scope>NUCLEOTIDE SEQUENCE</scope>
    <source>
        <strain evidence="3">ChiGjej1B1-24693</strain>
    </source>
</reference>